<dbReference type="Proteomes" id="UP000004994">
    <property type="component" value="Chromosome 4"/>
</dbReference>
<dbReference type="InParanoid" id="A0A3Q7GUS6"/>
<dbReference type="GO" id="GO:0016020">
    <property type="term" value="C:membrane"/>
    <property type="evidence" value="ECO:0007669"/>
    <property type="project" value="UniProtKB-SubCell"/>
</dbReference>
<accession>A0A3Q7GUS6</accession>
<evidence type="ECO:0000256" key="1">
    <source>
        <dbReference type="ARBA" id="ARBA00004370"/>
    </source>
</evidence>
<evidence type="ECO:0000256" key="4">
    <source>
        <dbReference type="ARBA" id="ARBA00022989"/>
    </source>
</evidence>
<dbReference type="InterPro" id="IPR050584">
    <property type="entry name" value="Cholesterol_7-desaturase"/>
</dbReference>
<keyword evidence="6 7" id="KW-0472">Membrane</keyword>
<name>A0A3Q7GUS6_SOLLC</name>
<dbReference type="Pfam" id="PF08417">
    <property type="entry name" value="PaO"/>
    <property type="match status" value="1"/>
</dbReference>
<feature type="transmembrane region" description="Helical" evidence="7">
    <location>
        <begin position="132"/>
        <end position="152"/>
    </location>
</feature>
<dbReference type="GO" id="GO:0010277">
    <property type="term" value="F:chlorophyllide a oxygenase activity"/>
    <property type="evidence" value="ECO:0007669"/>
    <property type="project" value="InterPro"/>
</dbReference>
<evidence type="ECO:0000256" key="2">
    <source>
        <dbReference type="ARBA" id="ARBA00022692"/>
    </source>
</evidence>
<dbReference type="AlphaFoldDB" id="A0A3Q7GUS6"/>
<evidence type="ECO:0000256" key="7">
    <source>
        <dbReference type="SAM" id="Phobius"/>
    </source>
</evidence>
<proteinExistence type="predicted"/>
<dbReference type="PANTHER" id="PTHR21266:SF32">
    <property type="entry name" value="CHOLESTEROL 7-DESATURASE NVD"/>
    <property type="match status" value="1"/>
</dbReference>
<evidence type="ECO:0000313" key="10">
    <source>
        <dbReference type="Proteomes" id="UP000004994"/>
    </source>
</evidence>
<evidence type="ECO:0000259" key="8">
    <source>
        <dbReference type="Pfam" id="PF08417"/>
    </source>
</evidence>
<dbReference type="EnsemblPlants" id="Solyc04g039905.1.1">
    <property type="protein sequence ID" value="Solyc04g039905.1.1"/>
    <property type="gene ID" value="Solyc04g039905.1"/>
</dbReference>
<reference evidence="9" key="2">
    <citation type="submission" date="2019-01" db="UniProtKB">
        <authorList>
            <consortium name="EnsemblPlants"/>
        </authorList>
    </citation>
    <scope>IDENTIFICATION</scope>
    <source>
        <strain evidence="9">cv. Heinz 1706</strain>
    </source>
</reference>
<organism evidence="9">
    <name type="scientific">Solanum lycopersicum</name>
    <name type="common">Tomato</name>
    <name type="synonym">Lycopersicon esculentum</name>
    <dbReference type="NCBI Taxonomy" id="4081"/>
    <lineage>
        <taxon>Eukaryota</taxon>
        <taxon>Viridiplantae</taxon>
        <taxon>Streptophyta</taxon>
        <taxon>Embryophyta</taxon>
        <taxon>Tracheophyta</taxon>
        <taxon>Spermatophyta</taxon>
        <taxon>Magnoliopsida</taxon>
        <taxon>eudicotyledons</taxon>
        <taxon>Gunneridae</taxon>
        <taxon>Pentapetalae</taxon>
        <taxon>asterids</taxon>
        <taxon>lamiids</taxon>
        <taxon>Solanales</taxon>
        <taxon>Solanaceae</taxon>
        <taxon>Solanoideae</taxon>
        <taxon>Solaneae</taxon>
        <taxon>Solanum</taxon>
        <taxon>Solanum subgen. Lycopersicon</taxon>
    </lineage>
</organism>
<sequence length="158" mass="18096">MTSFRNFAGWEYKLFPPLKFHLENNPIIDSDLYLLHLQEHKLRGKGPHNWQKADALVVGFRRWLIKYGGAQVDWGTKFTGDLYWTHTINCSSCSKAYKSLNALEIILQIISIASIGIAAVAKECHVNCCKIFFGLLGITMLHGFKMVIQIYIQKFSFP</sequence>
<dbReference type="PANTHER" id="PTHR21266">
    <property type="entry name" value="IRON-SULFUR DOMAIN CONTAINING PROTEIN"/>
    <property type="match status" value="1"/>
</dbReference>
<evidence type="ECO:0000313" key="9">
    <source>
        <dbReference type="EnsemblPlants" id="Solyc04g039905.1.1"/>
    </source>
</evidence>
<evidence type="ECO:0000256" key="5">
    <source>
        <dbReference type="ARBA" id="ARBA00023002"/>
    </source>
</evidence>
<dbReference type="Gramene" id="Solyc04g039905.1.1">
    <property type="protein sequence ID" value="Solyc04g039905.1.1"/>
    <property type="gene ID" value="Solyc04g039905.1"/>
</dbReference>
<evidence type="ECO:0000256" key="3">
    <source>
        <dbReference type="ARBA" id="ARBA00022946"/>
    </source>
</evidence>
<keyword evidence="4 7" id="KW-1133">Transmembrane helix</keyword>
<evidence type="ECO:0000256" key="6">
    <source>
        <dbReference type="ARBA" id="ARBA00023136"/>
    </source>
</evidence>
<keyword evidence="2 7" id="KW-0812">Transmembrane</keyword>
<comment type="subcellular location">
    <subcellularLocation>
        <location evidence="1">Membrane</location>
    </subcellularLocation>
</comment>
<keyword evidence="5" id="KW-0560">Oxidoreductase</keyword>
<dbReference type="STRING" id="4081.A0A3Q7GUS6"/>
<feature type="domain" description="Pheophorbide a oxygenase" evidence="8">
    <location>
        <begin position="4"/>
        <end position="46"/>
    </location>
</feature>
<keyword evidence="3" id="KW-0809">Transit peptide</keyword>
<protein>
    <recommendedName>
        <fullName evidence="8">Pheophorbide a oxygenase domain-containing protein</fullName>
    </recommendedName>
</protein>
<keyword evidence="10" id="KW-1185">Reference proteome</keyword>
<dbReference type="InterPro" id="IPR013626">
    <property type="entry name" value="PaO"/>
</dbReference>
<reference evidence="9" key="1">
    <citation type="journal article" date="2012" name="Nature">
        <title>The tomato genome sequence provides insights into fleshy fruit evolution.</title>
        <authorList>
            <consortium name="Tomato Genome Consortium"/>
        </authorList>
    </citation>
    <scope>NUCLEOTIDE SEQUENCE [LARGE SCALE GENOMIC DNA]</scope>
    <source>
        <strain evidence="9">cv. Heinz 1706</strain>
    </source>
</reference>